<keyword evidence="2" id="KW-1133">Transmembrane helix</keyword>
<evidence type="ECO:0000256" key="2">
    <source>
        <dbReference type="SAM" id="Phobius"/>
    </source>
</evidence>
<feature type="transmembrane region" description="Helical" evidence="2">
    <location>
        <begin position="34"/>
        <end position="57"/>
    </location>
</feature>
<feature type="region of interest" description="Disordered" evidence="1">
    <location>
        <begin position="1"/>
        <end position="27"/>
    </location>
</feature>
<evidence type="ECO:0000313" key="3">
    <source>
        <dbReference type="EMBL" id="NEA84925.1"/>
    </source>
</evidence>
<organism evidence="3">
    <name type="scientific">Streptomyces sp. SID14436</name>
    <dbReference type="NCBI Taxonomy" id="2706070"/>
    <lineage>
        <taxon>Bacteria</taxon>
        <taxon>Bacillati</taxon>
        <taxon>Actinomycetota</taxon>
        <taxon>Actinomycetes</taxon>
        <taxon>Kitasatosporales</taxon>
        <taxon>Streptomycetaceae</taxon>
        <taxon>Streptomyces</taxon>
    </lineage>
</organism>
<dbReference type="EMBL" id="JAAGMD010000073">
    <property type="protein sequence ID" value="NEA84925.1"/>
    <property type="molecule type" value="Genomic_DNA"/>
</dbReference>
<name>A0A6G3QNK3_9ACTN</name>
<protein>
    <submittedName>
        <fullName evidence="3">Mercury transporter</fullName>
    </submittedName>
</protein>
<sequence length="106" mass="11146">MTADSDPEETVMYAPPQPSRRQLQRSGDRGAAGFVRLLSTVRGAGPFLLAAVVLAGIGAVLSIAWVVDAAVVLAIAAVVTVLVRRRVHSDAASAHGQAGRRRRRCC</sequence>
<keyword evidence="2" id="KW-0812">Transmembrane</keyword>
<reference evidence="3" key="1">
    <citation type="submission" date="2020-01" db="EMBL/GenBank/DDBJ databases">
        <title>Insect and environment-associated Actinomycetes.</title>
        <authorList>
            <person name="Currrie C."/>
            <person name="Chevrette M."/>
            <person name="Carlson C."/>
            <person name="Stubbendieck R."/>
            <person name="Wendt-Pienkowski E."/>
        </authorList>
    </citation>
    <scope>NUCLEOTIDE SEQUENCE</scope>
    <source>
        <strain evidence="3">SID14436</strain>
    </source>
</reference>
<keyword evidence="2" id="KW-0472">Membrane</keyword>
<evidence type="ECO:0000256" key="1">
    <source>
        <dbReference type="SAM" id="MobiDB-lite"/>
    </source>
</evidence>
<dbReference type="AlphaFoldDB" id="A0A6G3QNK3"/>
<proteinExistence type="predicted"/>
<gene>
    <name evidence="3" type="ORF">G3I53_02295</name>
</gene>
<comment type="caution">
    <text evidence="3">The sequence shown here is derived from an EMBL/GenBank/DDBJ whole genome shotgun (WGS) entry which is preliminary data.</text>
</comment>
<feature type="transmembrane region" description="Helical" evidence="2">
    <location>
        <begin position="63"/>
        <end position="83"/>
    </location>
</feature>
<accession>A0A6G3QNK3</accession>